<protein>
    <submittedName>
        <fullName evidence="8">CRISPR-associated endonuclease Cas3</fullName>
    </submittedName>
</protein>
<dbReference type="GO" id="GO:0004519">
    <property type="term" value="F:endonuclease activity"/>
    <property type="evidence" value="ECO:0007669"/>
    <property type="project" value="UniProtKB-KW"/>
</dbReference>
<evidence type="ECO:0000256" key="2">
    <source>
        <dbReference type="ARBA" id="ARBA00009046"/>
    </source>
</evidence>
<dbReference type="InterPro" id="IPR038257">
    <property type="entry name" value="CRISPR-assoc_Cas3_HD_sf"/>
</dbReference>
<dbReference type="Pfam" id="PF00270">
    <property type="entry name" value="DEAD"/>
    <property type="match status" value="1"/>
</dbReference>
<keyword evidence="3" id="KW-0479">Metal-binding</keyword>
<dbReference type="InterPro" id="IPR014001">
    <property type="entry name" value="Helicase_ATP-bd"/>
</dbReference>
<dbReference type="PROSITE" id="PS51643">
    <property type="entry name" value="HD_CAS3"/>
    <property type="match status" value="1"/>
</dbReference>
<comment type="similarity">
    <text evidence="2">In the central section; belongs to the CRISPR-associated helicase Cas3 family.</text>
</comment>
<keyword evidence="8" id="KW-0255">Endonuclease</keyword>
<evidence type="ECO:0000313" key="9">
    <source>
        <dbReference type="Proteomes" id="UP000627781"/>
    </source>
</evidence>
<dbReference type="RefSeq" id="WP_191769273.1">
    <property type="nucleotide sequence ID" value="NZ_JACSRA010000022.1"/>
</dbReference>
<organism evidence="8 9">
    <name type="scientific">Clostridium cibarium</name>
    <dbReference type="NCBI Taxonomy" id="2762247"/>
    <lineage>
        <taxon>Bacteria</taxon>
        <taxon>Bacillati</taxon>
        <taxon>Bacillota</taxon>
        <taxon>Clostridia</taxon>
        <taxon>Eubacteriales</taxon>
        <taxon>Clostridiaceae</taxon>
        <taxon>Clostridium</taxon>
    </lineage>
</organism>
<evidence type="ECO:0000256" key="4">
    <source>
        <dbReference type="ARBA" id="ARBA00022801"/>
    </source>
</evidence>
<comment type="similarity">
    <text evidence="1">In the N-terminal section; belongs to the CRISPR-associated nuclease Cas3-HD family.</text>
</comment>
<dbReference type="NCBIfam" id="TIGR01596">
    <property type="entry name" value="cas3_HD"/>
    <property type="match status" value="1"/>
</dbReference>
<evidence type="ECO:0000256" key="5">
    <source>
        <dbReference type="ARBA" id="ARBA00023118"/>
    </source>
</evidence>
<reference evidence="8 9" key="1">
    <citation type="submission" date="2020-08" db="EMBL/GenBank/DDBJ databases">
        <title>A Genomic Blueprint of the Chicken Gut Microbiome.</title>
        <authorList>
            <person name="Gilroy R."/>
            <person name="Ravi A."/>
            <person name="Getino M."/>
            <person name="Pursley I."/>
            <person name="Horton D.L."/>
            <person name="Alikhan N.-F."/>
            <person name="Baker D."/>
            <person name="Gharbi K."/>
            <person name="Hall N."/>
            <person name="Watson M."/>
            <person name="Adriaenssens E.M."/>
            <person name="Foster-Nyarko E."/>
            <person name="Jarju S."/>
            <person name="Secka A."/>
            <person name="Antonio M."/>
            <person name="Oren A."/>
            <person name="Chaudhuri R."/>
            <person name="La Ragione R.M."/>
            <person name="Hildebrand F."/>
            <person name="Pallen M.J."/>
        </authorList>
    </citation>
    <scope>NUCLEOTIDE SEQUENCE [LARGE SCALE GENOMIC DNA]</scope>
    <source>
        <strain evidence="8 9">Sa3CVN1</strain>
    </source>
</reference>
<keyword evidence="8" id="KW-0540">Nuclease</keyword>
<dbReference type="Gene3D" id="3.40.50.300">
    <property type="entry name" value="P-loop containing nucleotide triphosphate hydrolases"/>
    <property type="match status" value="1"/>
</dbReference>
<dbReference type="SUPFAM" id="SSF52540">
    <property type="entry name" value="P-loop containing nucleoside triphosphate hydrolases"/>
    <property type="match status" value="1"/>
</dbReference>
<dbReference type="InterPro" id="IPR011545">
    <property type="entry name" value="DEAD/DEAH_box_helicase_dom"/>
</dbReference>
<evidence type="ECO:0000256" key="3">
    <source>
        <dbReference type="ARBA" id="ARBA00022723"/>
    </source>
</evidence>
<feature type="domain" description="Helicase ATP-binding" evidence="6">
    <location>
        <begin position="318"/>
        <end position="513"/>
    </location>
</feature>
<dbReference type="CDD" id="cd09641">
    <property type="entry name" value="Cas3''_I"/>
    <property type="match status" value="1"/>
</dbReference>
<comment type="caution">
    <text evidence="8">The sequence shown here is derived from an EMBL/GenBank/DDBJ whole genome shotgun (WGS) entry which is preliminary data.</text>
</comment>
<dbReference type="PROSITE" id="PS51192">
    <property type="entry name" value="HELICASE_ATP_BIND_1"/>
    <property type="match status" value="1"/>
</dbReference>
<keyword evidence="5" id="KW-0051">Antiviral defense</keyword>
<dbReference type="Proteomes" id="UP000627781">
    <property type="component" value="Unassembled WGS sequence"/>
</dbReference>
<dbReference type="EMBL" id="JACSRA010000022">
    <property type="protein sequence ID" value="MBD7912307.1"/>
    <property type="molecule type" value="Genomic_DNA"/>
</dbReference>
<dbReference type="InterPro" id="IPR006483">
    <property type="entry name" value="CRISPR-assoc_Cas3_HD"/>
</dbReference>
<evidence type="ECO:0000259" key="7">
    <source>
        <dbReference type="PROSITE" id="PS51643"/>
    </source>
</evidence>
<evidence type="ECO:0000256" key="1">
    <source>
        <dbReference type="ARBA" id="ARBA00006847"/>
    </source>
</evidence>
<gene>
    <name evidence="8" type="ORF">H9661_13170</name>
</gene>
<name>A0ABR8PVY6_9CLOT</name>
<feature type="domain" description="HD Cas3-type" evidence="7">
    <location>
        <begin position="29"/>
        <end position="248"/>
    </location>
</feature>
<keyword evidence="4" id="KW-0378">Hydrolase</keyword>
<dbReference type="InterPro" id="IPR027417">
    <property type="entry name" value="P-loop_NTPase"/>
</dbReference>
<sequence>MYFDEIEIIKVNELLSDKFKYYAHLGSKKSNNKEELFDHTKLCLRYFNKLVKEKNIDLVLRNFERLYLGGLSLEAIKLFKELFINTITLHDMGKINPIFQSRKMDNESIKFDEKFCAVDTKHSIVSSVLYIDYFWNKVMTYPAQEKKILRTFMFLNSYIISKHHGSLDEFVKYIDKFDEGEVGFKVIDIFTNTYKEIYIKGFNLEESKVKTQCKNTKKVLKKCNREESIYLYTYGKLLYSLLLASDYYSTTEFMNGVEMKTFGGLDDVYEFYDIYKRTDVIKSIRNYEEKQYGSKKLDNISDINILRNEMFLDAEKVLIDHIDENIFFLEAPTGSGKSNVSMNLSFKLIEKEPTLKKIYNIYPFNTLVEQNLESFTKIFECNEKILNNIAVVNSIYPIKTDKYEEESNEDFYSKSLLDRQFLNYPIVLTTHVSIFDTMFGASKESSFGFHQLANSVIILDEIQSYKNVIWTEIISFLKGFSKILNMKVIIMSATLPNLNLLLKSKENTINLIRDREKYFSNPLFKDRVKVSYELMDKENILDELYTHVKKSS</sequence>
<keyword evidence="9" id="KW-1185">Reference proteome</keyword>
<proteinExistence type="inferred from homology"/>
<dbReference type="SMART" id="SM00487">
    <property type="entry name" value="DEXDc"/>
    <property type="match status" value="1"/>
</dbReference>
<evidence type="ECO:0000313" key="8">
    <source>
        <dbReference type="EMBL" id="MBD7912307.1"/>
    </source>
</evidence>
<evidence type="ECO:0000259" key="6">
    <source>
        <dbReference type="PROSITE" id="PS51192"/>
    </source>
</evidence>
<accession>A0ABR8PVY6</accession>
<dbReference type="Gene3D" id="1.10.3210.30">
    <property type="match status" value="1"/>
</dbReference>